<reference evidence="3 4" key="2">
    <citation type="submission" date="2018-11" db="EMBL/GenBank/DDBJ databases">
        <title>Genomic Encyclopedia of Type Strains, Phase IV (KMG-IV): sequencing the most valuable type-strain genomes for metagenomic binning, comparative biology and taxonomic classification.</title>
        <authorList>
            <person name="Goeker M."/>
        </authorList>
    </citation>
    <scope>NUCLEOTIDE SEQUENCE [LARGE SCALE GENOMIC DNA]</scope>
    <source>
        <strain evidence="3 4">DSM 27783</strain>
    </source>
</reference>
<keyword evidence="3" id="KW-0675">Receptor</keyword>
<proteinExistence type="predicted"/>
<dbReference type="InterPro" id="IPR013655">
    <property type="entry name" value="PAS_fold_3"/>
</dbReference>
<organism evidence="3 4">
    <name type="scientific">Caminibacter pacificus</name>
    <dbReference type="NCBI Taxonomy" id="1424653"/>
    <lineage>
        <taxon>Bacteria</taxon>
        <taxon>Pseudomonadati</taxon>
        <taxon>Campylobacterota</taxon>
        <taxon>Epsilonproteobacteria</taxon>
        <taxon>Nautiliales</taxon>
        <taxon>Nautiliaceae</taxon>
        <taxon>Caminibacter</taxon>
    </lineage>
</organism>
<dbReference type="RefSeq" id="WP_123353201.1">
    <property type="nucleotide sequence ID" value="NZ_CP027432.2"/>
</dbReference>
<name>A0AAJ4RB10_9BACT</name>
<evidence type="ECO:0000313" key="5">
    <source>
        <dbReference type="Proteomes" id="UP000298805"/>
    </source>
</evidence>
<evidence type="ECO:0000259" key="1">
    <source>
        <dbReference type="PROSITE" id="PS50112"/>
    </source>
</evidence>
<feature type="domain" description="PAS" evidence="1">
    <location>
        <begin position="9"/>
        <end position="79"/>
    </location>
</feature>
<sequence length="143" mass="17118">MNKRYIIDEEVKFEDVNPTNRPVVSRTDIHGNILYVNSVFANMCGYKKEEMLGRPHRIIRHPDMPKKVFEEMWETIKAGKEWHGFVKNLRKDGRYYWVDAHISPVKKNGKIVGYISVRRAVNDDIKREMERVYAEMRENERSF</sequence>
<dbReference type="InterPro" id="IPR000014">
    <property type="entry name" value="PAS"/>
</dbReference>
<dbReference type="EMBL" id="RJVK01000005">
    <property type="protein sequence ID" value="ROR38909.1"/>
    <property type="molecule type" value="Genomic_DNA"/>
</dbReference>
<dbReference type="InterPro" id="IPR035965">
    <property type="entry name" value="PAS-like_dom_sf"/>
</dbReference>
<dbReference type="CDD" id="cd00130">
    <property type="entry name" value="PAS"/>
    <property type="match status" value="1"/>
</dbReference>
<dbReference type="AlphaFoldDB" id="A0AAJ4RB10"/>
<dbReference type="Proteomes" id="UP000298805">
    <property type="component" value="Chromosome"/>
</dbReference>
<dbReference type="Pfam" id="PF08447">
    <property type="entry name" value="PAS_3"/>
    <property type="match status" value="1"/>
</dbReference>
<dbReference type="PANTHER" id="PTHR46175">
    <property type="entry name" value="BACTERIOOPSIN TRANSCRIPTIONAL ACTIVATOR"/>
    <property type="match status" value="1"/>
</dbReference>
<evidence type="ECO:0000313" key="2">
    <source>
        <dbReference type="EMBL" id="QCI27472.1"/>
    </source>
</evidence>
<evidence type="ECO:0000313" key="3">
    <source>
        <dbReference type="EMBL" id="ROR38909.1"/>
    </source>
</evidence>
<reference evidence="5" key="1">
    <citation type="submission" date="2018-03" db="EMBL/GenBank/DDBJ databases">
        <title>A comparative analysis of the Nautiliaceae.</title>
        <authorList>
            <person name="Grosche A."/>
            <person name="Smedile F."/>
            <person name="Vetriani C."/>
        </authorList>
    </citation>
    <scope>NUCLEOTIDE SEQUENCE [LARGE SCALE GENOMIC DNA]</scope>
    <source>
        <strain evidence="5">TB6</strain>
    </source>
</reference>
<accession>A0AAJ4RB10</accession>
<dbReference type="NCBIfam" id="TIGR00229">
    <property type="entry name" value="sensory_box"/>
    <property type="match status" value="1"/>
</dbReference>
<dbReference type="EMBL" id="CP027432">
    <property type="protein sequence ID" value="QCI27472.1"/>
    <property type="molecule type" value="Genomic_DNA"/>
</dbReference>
<dbReference type="Proteomes" id="UP000272781">
    <property type="component" value="Unassembled WGS sequence"/>
</dbReference>
<dbReference type="SUPFAM" id="SSF55785">
    <property type="entry name" value="PYP-like sensor domain (PAS domain)"/>
    <property type="match status" value="1"/>
</dbReference>
<reference evidence="2" key="3">
    <citation type="submission" date="2019-06" db="EMBL/GenBank/DDBJ databases">
        <title>A comparative analysis of the Nautiliaceae.</title>
        <authorList>
            <person name="Grosche A."/>
            <person name="Smedile F."/>
            <person name="Vetriani C."/>
        </authorList>
    </citation>
    <scope>NUCLEOTIDE SEQUENCE</scope>
    <source>
        <strain evidence="2">TB6</strain>
    </source>
</reference>
<protein>
    <submittedName>
        <fullName evidence="3">Aerotaxis receptor</fullName>
    </submittedName>
    <submittedName>
        <fullName evidence="2">PAS domain-containing protein</fullName>
    </submittedName>
</protein>
<dbReference type="PANTHER" id="PTHR46175:SF4">
    <property type="entry name" value="BACTERIOOPSIN TRANSCRIPTIONAL ACTIVATOR"/>
    <property type="match status" value="1"/>
</dbReference>
<dbReference type="PROSITE" id="PS50112">
    <property type="entry name" value="PAS"/>
    <property type="match status" value="1"/>
</dbReference>
<keyword evidence="5" id="KW-1185">Reference proteome</keyword>
<dbReference type="Gene3D" id="3.30.450.20">
    <property type="entry name" value="PAS domain"/>
    <property type="match status" value="1"/>
</dbReference>
<gene>
    <name evidence="2" type="ORF">C6V80_00355</name>
    <name evidence="3" type="ORF">EDC58_1824</name>
</gene>
<evidence type="ECO:0000313" key="4">
    <source>
        <dbReference type="Proteomes" id="UP000272781"/>
    </source>
</evidence>